<dbReference type="InterPro" id="IPR014710">
    <property type="entry name" value="RmlC-like_jellyroll"/>
</dbReference>
<dbReference type="Proteomes" id="UP000831019">
    <property type="component" value="Chromosome"/>
</dbReference>
<dbReference type="CDD" id="cd02208">
    <property type="entry name" value="cupin_RmlC-like"/>
    <property type="match status" value="1"/>
</dbReference>
<dbReference type="InterPro" id="IPR052538">
    <property type="entry name" value="Flavonoid_dioxygenase-like"/>
</dbReference>
<feature type="domain" description="Cupin type-2" evidence="1">
    <location>
        <begin position="40"/>
        <end position="108"/>
    </location>
</feature>
<dbReference type="RefSeq" id="WP_093928273.1">
    <property type="nucleotide sequence ID" value="NZ_CP085144.1"/>
</dbReference>
<dbReference type="Gene3D" id="2.60.120.10">
    <property type="entry name" value="Jelly Rolls"/>
    <property type="match status" value="1"/>
</dbReference>
<protein>
    <recommendedName>
        <fullName evidence="1">Cupin type-2 domain-containing protein</fullName>
    </recommendedName>
</protein>
<gene>
    <name evidence="2" type="ORF">DSM109990_02674</name>
</gene>
<dbReference type="PANTHER" id="PTHR43346:SF1">
    <property type="entry name" value="QUERCETIN 2,3-DIOXYGENASE-RELATED"/>
    <property type="match status" value="1"/>
</dbReference>
<reference evidence="3" key="1">
    <citation type="journal article" date="2022" name="Microorganisms">
        <title>Beyond the ABCs#Discovery of Three New Plasmid Types in Rhodobacterales (RepQ, RepY, RepW).</title>
        <authorList>
            <person name="Freese H.M."/>
            <person name="Ringel V."/>
            <person name="Overmann J."/>
            <person name="Petersen J."/>
        </authorList>
    </citation>
    <scope>NUCLEOTIDE SEQUENCE [LARGE SCALE GENOMIC DNA]</scope>
    <source>
        <strain evidence="3">DSM 109990</strain>
    </source>
</reference>
<dbReference type="SUPFAM" id="SSF51182">
    <property type="entry name" value="RmlC-like cupins"/>
    <property type="match status" value="1"/>
</dbReference>
<dbReference type="InterPro" id="IPR011051">
    <property type="entry name" value="RmlC_Cupin_sf"/>
</dbReference>
<dbReference type="EMBL" id="CP085144">
    <property type="protein sequence ID" value="UOA15830.1"/>
    <property type="molecule type" value="Genomic_DNA"/>
</dbReference>
<dbReference type="PANTHER" id="PTHR43346">
    <property type="entry name" value="LIGAND BINDING DOMAIN PROTEIN, PUTATIVE (AFU_ORTHOLOGUE AFUA_6G14370)-RELATED"/>
    <property type="match status" value="1"/>
</dbReference>
<evidence type="ECO:0000313" key="3">
    <source>
        <dbReference type="Proteomes" id="UP000831019"/>
    </source>
</evidence>
<name>A0ABY3ZMD4_9RHOB</name>
<sequence>MTEMEAGIVKSQDSMDAIRWNILGQIYVPKQLTEDCFSWHATLPPGTFVPPHIHPEQDEFLYILEGKFDILLDGLEMIAEPGDLVKLPRGIPHGIFNKTPSAVKTLFWVTPSLRLYDLFWALNNLGPDANPADVVAVSAAHAIDFLPPPDEEGDSA</sequence>
<dbReference type="Pfam" id="PF07883">
    <property type="entry name" value="Cupin_2"/>
    <property type="match status" value="1"/>
</dbReference>
<proteinExistence type="predicted"/>
<keyword evidence="3" id="KW-1185">Reference proteome</keyword>
<evidence type="ECO:0000313" key="2">
    <source>
        <dbReference type="EMBL" id="UOA15830.1"/>
    </source>
</evidence>
<organism evidence="2 3">
    <name type="scientific">Sulfitobacter dubius</name>
    <dbReference type="NCBI Taxonomy" id="218673"/>
    <lineage>
        <taxon>Bacteria</taxon>
        <taxon>Pseudomonadati</taxon>
        <taxon>Pseudomonadota</taxon>
        <taxon>Alphaproteobacteria</taxon>
        <taxon>Rhodobacterales</taxon>
        <taxon>Roseobacteraceae</taxon>
        <taxon>Sulfitobacter</taxon>
    </lineage>
</organism>
<dbReference type="InterPro" id="IPR013096">
    <property type="entry name" value="Cupin_2"/>
</dbReference>
<accession>A0ABY3ZMD4</accession>
<evidence type="ECO:0000259" key="1">
    <source>
        <dbReference type="Pfam" id="PF07883"/>
    </source>
</evidence>